<comment type="function">
    <text evidence="7">Involved in resistance to IFN.</text>
</comment>
<keyword evidence="2" id="KW-0945">Host-virus interaction</keyword>
<organism evidence="9">
    <name type="scientific">Infectious bronchitis virus</name>
    <dbReference type="NCBI Taxonomy" id="11120"/>
    <lineage>
        <taxon>Viruses</taxon>
        <taxon>Riboviria</taxon>
        <taxon>Orthornavirae</taxon>
        <taxon>Pisuviricota</taxon>
        <taxon>Pisoniviricetes</taxon>
        <taxon>Nidovirales</taxon>
        <taxon>Cornidovirineae</taxon>
        <taxon>Coronaviridae</taxon>
        <taxon>Orthocoronavirinae</taxon>
        <taxon>Gammacoronavirus</taxon>
        <taxon>Igacovirus</taxon>
        <taxon>Gammacoronavirus galli</taxon>
        <taxon>Avian coronavirus</taxon>
    </lineage>
</organism>
<keyword evidence="6" id="KW-0899">Viral immunoevasion</keyword>
<protein>
    <recommendedName>
        <fullName evidence="1">Non-structural protein 3a</fullName>
    </recommendedName>
    <alternativeName>
        <fullName evidence="8">Accessory protein 3a</fullName>
    </alternativeName>
</protein>
<dbReference type="EMBL" id="KX077987">
    <property type="protein sequence ID" value="API61791.1"/>
    <property type="molecule type" value="Genomic_RNA"/>
</dbReference>
<keyword evidence="4" id="KW-0732">Signal</keyword>
<reference evidence="9" key="1">
    <citation type="submission" date="2016-04" db="EMBL/GenBank/DDBJ databases">
        <authorList>
            <person name="Evans L.H."/>
            <person name="Alamgir A."/>
            <person name="Owens N."/>
            <person name="Weber N.D."/>
            <person name="Virtaneva K."/>
            <person name="Barbian K."/>
            <person name="Babar A."/>
            <person name="Rosenke K."/>
        </authorList>
    </citation>
    <scope>NUCLEOTIDE SEQUENCE</scope>
    <source>
        <strain evidence="9">Ck/CH/LDL/150434-III</strain>
    </source>
</reference>
<accession>A0A1L4A1N0</accession>
<dbReference type="InterPro" id="IPR005214">
    <property type="entry name" value="IBV_3A"/>
</dbReference>
<dbReference type="GO" id="GO:0052170">
    <property type="term" value="P:symbiont-mediated suppression of host innate immune response"/>
    <property type="evidence" value="ECO:0007669"/>
    <property type="project" value="UniProtKB-KW"/>
</dbReference>
<evidence type="ECO:0000256" key="4">
    <source>
        <dbReference type="ARBA" id="ARBA00022729"/>
    </source>
</evidence>
<proteinExistence type="predicted"/>
<evidence type="ECO:0000256" key="2">
    <source>
        <dbReference type="ARBA" id="ARBA00022581"/>
    </source>
</evidence>
<dbReference type="Pfam" id="PF03617">
    <property type="entry name" value="IBV_3A"/>
    <property type="match status" value="1"/>
</dbReference>
<name>A0A1L4A1N0_9GAMC</name>
<evidence type="ECO:0000313" key="9">
    <source>
        <dbReference type="EMBL" id="API61791.1"/>
    </source>
</evidence>
<evidence type="ECO:0000256" key="1">
    <source>
        <dbReference type="ARBA" id="ARBA00019813"/>
    </source>
</evidence>
<keyword evidence="5" id="KW-0922">Interferon antiviral system evasion</keyword>
<evidence type="ECO:0000256" key="6">
    <source>
        <dbReference type="ARBA" id="ARBA00023280"/>
    </source>
</evidence>
<keyword evidence="3" id="KW-1090">Inhibition of host innate immune response by virus</keyword>
<sequence length="57" mass="6632">MVQTPASFVILLIFLWFKLALSCFSECIVALQHLIQILLQIINNNLHSRLLLWHSLD</sequence>
<evidence type="ECO:0000256" key="7">
    <source>
        <dbReference type="ARBA" id="ARBA00025066"/>
    </source>
</evidence>
<evidence type="ECO:0000256" key="3">
    <source>
        <dbReference type="ARBA" id="ARBA00022632"/>
    </source>
</evidence>
<gene>
    <name evidence="9" type="primary">3a</name>
</gene>
<evidence type="ECO:0000256" key="5">
    <source>
        <dbReference type="ARBA" id="ARBA00023258"/>
    </source>
</evidence>
<evidence type="ECO:0000256" key="8">
    <source>
        <dbReference type="ARBA" id="ARBA00030004"/>
    </source>
</evidence>